<proteinExistence type="predicted"/>
<evidence type="ECO:0000313" key="2">
    <source>
        <dbReference type="Proteomes" id="UP001317259"/>
    </source>
</evidence>
<keyword evidence="2" id="KW-1185">Reference proteome</keyword>
<dbReference type="RefSeq" id="WP_247815410.1">
    <property type="nucleotide sequence ID" value="NZ_JAKRKC020000001.1"/>
</dbReference>
<comment type="caution">
    <text evidence="1">The sequence shown here is derived from an EMBL/GenBank/DDBJ whole genome shotgun (WGS) entry which is preliminary data.</text>
</comment>
<reference evidence="1 2" key="1">
    <citation type="submission" date="2022-04" db="EMBL/GenBank/DDBJ databases">
        <title>Genome draft of Actinomadura sp. ATCC 31491.</title>
        <authorList>
            <person name="Shi X."/>
            <person name="Du Y."/>
        </authorList>
    </citation>
    <scope>NUCLEOTIDE SEQUENCE [LARGE SCALE GENOMIC DNA]</scope>
    <source>
        <strain evidence="1 2">ATCC 31491</strain>
    </source>
</reference>
<sequence length="61" mass="6347">MSCALAPRSAASAGTATVSAMLSMTRTSVLRQSEIRISQRRGCGFIRVGHHSGAEGAGSRR</sequence>
<dbReference type="Proteomes" id="UP001317259">
    <property type="component" value="Unassembled WGS sequence"/>
</dbReference>
<organism evidence="1 2">
    <name type="scientific">Actinomadura luzonensis</name>
    <dbReference type="NCBI Taxonomy" id="2805427"/>
    <lineage>
        <taxon>Bacteria</taxon>
        <taxon>Bacillati</taxon>
        <taxon>Actinomycetota</taxon>
        <taxon>Actinomycetes</taxon>
        <taxon>Streptosporangiales</taxon>
        <taxon>Thermomonosporaceae</taxon>
        <taxon>Actinomadura</taxon>
    </lineage>
</organism>
<accession>A0ABT0FYB0</accession>
<protein>
    <submittedName>
        <fullName evidence="1">Uncharacterized protein</fullName>
    </submittedName>
</protein>
<dbReference type="EMBL" id="JAKRKC020000001">
    <property type="protein sequence ID" value="MCK2216930.1"/>
    <property type="molecule type" value="Genomic_DNA"/>
</dbReference>
<gene>
    <name evidence="1" type="ORF">MF672_024515</name>
</gene>
<evidence type="ECO:0000313" key="1">
    <source>
        <dbReference type="EMBL" id="MCK2216930.1"/>
    </source>
</evidence>
<name>A0ABT0FYB0_9ACTN</name>